<keyword evidence="3" id="KW-1185">Reference proteome</keyword>
<dbReference type="EMBL" id="BAABKC010000122">
    <property type="protein sequence ID" value="GAA5076919.1"/>
    <property type="molecule type" value="Genomic_DNA"/>
</dbReference>
<feature type="region of interest" description="Disordered" evidence="1">
    <location>
        <begin position="236"/>
        <end position="278"/>
    </location>
</feature>
<evidence type="ECO:0000313" key="3">
    <source>
        <dbReference type="Proteomes" id="UP001500124"/>
    </source>
</evidence>
<name>A0ABP9LI71_9ACTN</name>
<organism evidence="2 3">
    <name type="scientific">Streptomyces similanensis</name>
    <dbReference type="NCBI Taxonomy" id="1274988"/>
    <lineage>
        <taxon>Bacteria</taxon>
        <taxon>Bacillati</taxon>
        <taxon>Actinomycetota</taxon>
        <taxon>Actinomycetes</taxon>
        <taxon>Kitasatosporales</taxon>
        <taxon>Streptomycetaceae</taxon>
        <taxon>Streptomyces</taxon>
    </lineage>
</organism>
<dbReference type="RefSeq" id="WP_345671801.1">
    <property type="nucleotide sequence ID" value="NZ_BAABKC010000122.1"/>
</dbReference>
<evidence type="ECO:0000313" key="2">
    <source>
        <dbReference type="EMBL" id="GAA5076919.1"/>
    </source>
</evidence>
<comment type="caution">
    <text evidence="2">The sequence shown here is derived from an EMBL/GenBank/DDBJ whole genome shotgun (WGS) entry which is preliminary data.</text>
</comment>
<evidence type="ECO:0000256" key="1">
    <source>
        <dbReference type="SAM" id="MobiDB-lite"/>
    </source>
</evidence>
<protein>
    <submittedName>
        <fullName evidence="2">Uncharacterized protein</fullName>
    </submittedName>
</protein>
<reference evidence="3" key="1">
    <citation type="journal article" date="2019" name="Int. J. Syst. Evol. Microbiol.">
        <title>The Global Catalogue of Microorganisms (GCM) 10K type strain sequencing project: providing services to taxonomists for standard genome sequencing and annotation.</title>
        <authorList>
            <consortium name="The Broad Institute Genomics Platform"/>
            <consortium name="The Broad Institute Genome Sequencing Center for Infectious Disease"/>
            <person name="Wu L."/>
            <person name="Ma J."/>
        </authorList>
    </citation>
    <scope>NUCLEOTIDE SEQUENCE [LARGE SCALE GENOMIC DNA]</scope>
    <source>
        <strain evidence="3">JCM 18410</strain>
    </source>
</reference>
<feature type="region of interest" description="Disordered" evidence="1">
    <location>
        <begin position="19"/>
        <end position="38"/>
    </location>
</feature>
<dbReference type="Proteomes" id="UP001500124">
    <property type="component" value="Unassembled WGS sequence"/>
</dbReference>
<sequence>MTTLADILSRALLTSERTVPRDTVPPQGAGSKIRPVTTGVETPDTAAAADLRALCETVVRHTPATAIAAFVTDQVPEPRSALVLACVLQLTDTADGARFWWQYAAGAGQPAAAYCLYLHHLALGETYAARWWHSQTNTVQDKPTARTSRRKHTTVLWDNDLMPAVLHDGDGASTTTLLRLLRRLASHVPRPRSAVAAELMTYMPIAVAVGYLRAPGFEMPLPGPDFARQIRNLLTAAAERPDGPSDLPPRPQPRPARHQGAHPSQRRRHRPVDEAATR</sequence>
<accession>A0ABP9LI71</accession>
<gene>
    <name evidence="2" type="ORF">GCM10023336_67280</name>
</gene>
<proteinExistence type="predicted"/>
<feature type="compositionally biased region" description="Basic residues" evidence="1">
    <location>
        <begin position="255"/>
        <end position="270"/>
    </location>
</feature>